<keyword evidence="5 7" id="KW-0234">DNA repair</keyword>
<feature type="active site" description="N6-AMP-lysine intermediate" evidence="7">
    <location>
        <position position="153"/>
    </location>
</feature>
<dbReference type="PIRSF" id="PIRSF001604">
    <property type="entry name" value="LigA"/>
    <property type="match status" value="1"/>
</dbReference>
<gene>
    <name evidence="7" type="primary">ligB</name>
    <name evidence="9" type="ORF">DEO68_07765</name>
</gene>
<dbReference type="InterPro" id="IPR013839">
    <property type="entry name" value="DNAligase_adenylation"/>
</dbReference>
<dbReference type="EMBL" id="DOTR01000037">
    <property type="protein sequence ID" value="HCA02064.1"/>
    <property type="molecule type" value="Genomic_DNA"/>
</dbReference>
<dbReference type="PROSITE" id="PS01056">
    <property type="entry name" value="DNA_LIGASE_N2"/>
    <property type="match status" value="1"/>
</dbReference>
<comment type="similarity">
    <text evidence="7">Belongs to the NAD-dependent DNA ligase family. LigB subfamily.</text>
</comment>
<dbReference type="InterPro" id="IPR001679">
    <property type="entry name" value="DNA_ligase"/>
</dbReference>
<name>A0A3D0KF35_9GAMM</name>
<proteinExistence type="inferred from homology"/>
<comment type="catalytic activity">
    <reaction evidence="6 7">
        <text>NAD(+) + (deoxyribonucleotide)n-3'-hydroxyl + 5'-phospho-(deoxyribonucleotide)m = (deoxyribonucleotide)n+m + AMP + beta-nicotinamide D-nucleotide.</text>
        <dbReference type="EC" id="6.5.1.2"/>
    </reaction>
</comment>
<dbReference type="SUPFAM" id="SSF56091">
    <property type="entry name" value="DNA ligase/mRNA capping enzyme, catalytic domain"/>
    <property type="match status" value="1"/>
</dbReference>
<keyword evidence="1 7" id="KW-0436">Ligase</keyword>
<dbReference type="EC" id="6.5.1.2" evidence="7"/>
<evidence type="ECO:0000256" key="1">
    <source>
        <dbReference type="ARBA" id="ARBA00022598"/>
    </source>
</evidence>
<dbReference type="InterPro" id="IPR020923">
    <property type="entry name" value="DNA_ligase_B"/>
</dbReference>
<evidence type="ECO:0000256" key="5">
    <source>
        <dbReference type="ARBA" id="ARBA00023204"/>
    </source>
</evidence>
<dbReference type="Gene3D" id="3.30.470.30">
    <property type="entry name" value="DNA ligase/mRNA capping enzyme"/>
    <property type="match status" value="1"/>
</dbReference>
<dbReference type="PANTHER" id="PTHR47810:SF1">
    <property type="entry name" value="DNA LIGASE B"/>
    <property type="match status" value="1"/>
</dbReference>
<dbReference type="GO" id="GO:0006281">
    <property type="term" value="P:DNA repair"/>
    <property type="evidence" value="ECO:0007669"/>
    <property type="project" value="UniProtKB-KW"/>
</dbReference>
<sequence>MDTNRKAYKRWLLITALLRLILGRATLLSAVLLSACLPSVTLSAQANVCPDWPRERLAQESETLTEQIARWDTAYHDQGESLIDDELYDQAVARLANWQACLGEAARQRPLTRVTRSAGTLDHPVAQTGLNKADDDGVRRFISRRDDLWIQPKVDGVAITLRYEEGVLVEAVSRGDGERGQNWTARVQQLPAVPNTLPTSLSAVFQGELYWILNGHIQSQSPASGARGAVAGAMAQASPSRQTRERIGLFIWDWPEGPREMNERLGQLTALGFDTADYTHPINAQHDAANWRDTWFNGPLPFATDGVVLKQSERPGVQRWSSSPPEWAVAWKYPAQQALAQVRGVEFRIGRTGRVTPLLWLYPITLEGRRISRVSLGSLERWEAWDVRPGDHIAITLAGLTIPQATEVVWQTDERAALGVPSPERYHLLSCFTLTAECDAQLLARLSFLSDQLNMQGVGEGTWQALMEAGVVTELLGWLATTPAQLQRAHGVGSVRSAALVAQFQAAQAASYAQWLGALGIPPGGSAQLGDWDTLAGYTHSDWQAEPGVGSVRADALVAFFSHPDVQRMAAQLKLAGVEGF</sequence>
<dbReference type="SUPFAM" id="SSF47781">
    <property type="entry name" value="RuvA domain 2-like"/>
    <property type="match status" value="1"/>
</dbReference>
<keyword evidence="2 7" id="KW-0235">DNA replication</keyword>
<organism evidence="9">
    <name type="scientific">Halomonas campaniensis</name>
    <dbReference type="NCBI Taxonomy" id="213554"/>
    <lineage>
        <taxon>Bacteria</taxon>
        <taxon>Pseudomonadati</taxon>
        <taxon>Pseudomonadota</taxon>
        <taxon>Gammaproteobacteria</taxon>
        <taxon>Oceanospirillales</taxon>
        <taxon>Halomonadaceae</taxon>
        <taxon>Halomonas</taxon>
    </lineage>
</organism>
<dbReference type="Gene3D" id="1.10.150.20">
    <property type="entry name" value="5' to 3' exonuclease, C-terminal subdomain"/>
    <property type="match status" value="1"/>
</dbReference>
<reference evidence="9" key="1">
    <citation type="journal article" date="2018" name="Nat. Biotechnol.">
        <title>A standardized bacterial taxonomy based on genome phylogeny substantially revises the tree of life.</title>
        <authorList>
            <person name="Parks D.H."/>
            <person name="Chuvochina M."/>
            <person name="Waite D.W."/>
            <person name="Rinke C."/>
            <person name="Skarshewski A."/>
            <person name="Chaumeil P.A."/>
            <person name="Hugenholtz P."/>
        </authorList>
    </citation>
    <scope>NUCLEOTIDE SEQUENCE [LARGE SCALE GENOMIC DNA]</scope>
    <source>
        <strain evidence="9">UBA11284</strain>
    </source>
</reference>
<dbReference type="GO" id="GO:0003911">
    <property type="term" value="F:DNA ligase (NAD+) activity"/>
    <property type="evidence" value="ECO:0007669"/>
    <property type="project" value="UniProtKB-UniRule"/>
</dbReference>
<evidence type="ECO:0000313" key="9">
    <source>
        <dbReference type="EMBL" id="HCA02064.1"/>
    </source>
</evidence>
<accession>A0A3D0KF35</accession>
<dbReference type="InterPro" id="IPR004150">
    <property type="entry name" value="NAD_DNA_ligase_OB"/>
</dbReference>
<keyword evidence="4 7" id="KW-0520">NAD</keyword>
<comment type="function">
    <text evidence="7">Catalyzes the formation of phosphodiester linkages between 5'-phosphoryl and 3'-hydroxyl groups in double-stranded DNA using NAD as a coenzyme and as the energy source for the reaction.</text>
</comment>
<dbReference type="Pfam" id="PF03120">
    <property type="entry name" value="OB_DNA_ligase"/>
    <property type="match status" value="1"/>
</dbReference>
<dbReference type="SUPFAM" id="SSF50249">
    <property type="entry name" value="Nucleic acid-binding proteins"/>
    <property type="match status" value="1"/>
</dbReference>
<dbReference type="InterPro" id="IPR010994">
    <property type="entry name" value="RuvA_2-like"/>
</dbReference>
<dbReference type="InterPro" id="IPR013840">
    <property type="entry name" value="DNAligase_N"/>
</dbReference>
<evidence type="ECO:0000256" key="7">
    <source>
        <dbReference type="HAMAP-Rule" id="MF_01587"/>
    </source>
</evidence>
<evidence type="ECO:0000256" key="6">
    <source>
        <dbReference type="ARBA" id="ARBA00034005"/>
    </source>
</evidence>
<feature type="domain" description="NAD-dependent DNA ligase N-terminal" evidence="8">
    <location>
        <begin position="56"/>
        <end position="454"/>
    </location>
</feature>
<dbReference type="AlphaFoldDB" id="A0A3D0KF35"/>
<dbReference type="GO" id="GO:0006260">
    <property type="term" value="P:DNA replication"/>
    <property type="evidence" value="ECO:0007669"/>
    <property type="project" value="UniProtKB-KW"/>
</dbReference>
<dbReference type="Gene3D" id="2.40.50.140">
    <property type="entry name" value="Nucleic acid-binding proteins"/>
    <property type="match status" value="1"/>
</dbReference>
<evidence type="ECO:0000256" key="4">
    <source>
        <dbReference type="ARBA" id="ARBA00023027"/>
    </source>
</evidence>
<dbReference type="InterPro" id="IPR050326">
    <property type="entry name" value="NAD_dep_DNA_ligaseB"/>
</dbReference>
<dbReference type="InterPro" id="IPR033136">
    <property type="entry name" value="DNA_ligase_CS"/>
</dbReference>
<dbReference type="SMART" id="SM00532">
    <property type="entry name" value="LIGANc"/>
    <property type="match status" value="1"/>
</dbReference>
<dbReference type="HAMAP" id="MF_01587">
    <property type="entry name" value="DNA_ligase_B"/>
    <property type="match status" value="1"/>
</dbReference>
<dbReference type="NCBIfam" id="NF005987">
    <property type="entry name" value="PRK08097.1"/>
    <property type="match status" value="1"/>
</dbReference>
<dbReference type="Gene3D" id="1.10.287.610">
    <property type="entry name" value="Helix hairpin bin"/>
    <property type="match status" value="1"/>
</dbReference>
<evidence type="ECO:0000256" key="3">
    <source>
        <dbReference type="ARBA" id="ARBA00022763"/>
    </source>
</evidence>
<dbReference type="InterPro" id="IPR012340">
    <property type="entry name" value="NA-bd_OB-fold"/>
</dbReference>
<evidence type="ECO:0000256" key="2">
    <source>
        <dbReference type="ARBA" id="ARBA00022705"/>
    </source>
</evidence>
<keyword evidence="3 7" id="KW-0227">DNA damage</keyword>
<evidence type="ECO:0000259" key="8">
    <source>
        <dbReference type="SMART" id="SM00532"/>
    </source>
</evidence>
<dbReference type="PANTHER" id="PTHR47810">
    <property type="entry name" value="DNA LIGASE"/>
    <property type="match status" value="1"/>
</dbReference>
<comment type="caution">
    <text evidence="9">The sequence shown here is derived from an EMBL/GenBank/DDBJ whole genome shotgun (WGS) entry which is preliminary data.</text>
</comment>
<dbReference type="Pfam" id="PF01653">
    <property type="entry name" value="DNA_ligase_aden"/>
    <property type="match status" value="1"/>
</dbReference>
<protein>
    <recommendedName>
        <fullName evidence="7">DNA ligase B</fullName>
        <ecNumber evidence="7">6.5.1.2</ecNumber>
    </recommendedName>
    <alternativeName>
        <fullName evidence="7">Polydeoxyribonucleotide synthase [NAD(+)] B</fullName>
    </alternativeName>
</protein>